<evidence type="ECO:0000313" key="2">
    <source>
        <dbReference type="Proteomes" id="UP000314294"/>
    </source>
</evidence>
<evidence type="ECO:0000313" key="1">
    <source>
        <dbReference type="EMBL" id="TNN71226.1"/>
    </source>
</evidence>
<gene>
    <name evidence="1" type="ORF">EYF80_018574</name>
</gene>
<comment type="caution">
    <text evidence="1">The sequence shown here is derived from an EMBL/GenBank/DDBJ whole genome shotgun (WGS) entry which is preliminary data.</text>
</comment>
<sequence>MDAGGWVEVEVVVVVGPTVHRPVVPVGVDPLVGQDLDVLPAGAAVQLVATCLLQCSLCYLLHSPPERRRRPGFGSCAESSCLCFHVWADESGALREETVVYTQGFHLFFDEAASPVAVHHGHFQKSVGGQLFLQDVVLGGEHLADLHEGFVFGLGDNEEGVDGHPQADHAEDQVAVRTHGVLRRKGKTKPMVKLDIQLRHPATV</sequence>
<accession>A0A4Z2HZL4</accession>
<keyword evidence="2" id="KW-1185">Reference proteome</keyword>
<dbReference type="Proteomes" id="UP000314294">
    <property type="component" value="Unassembled WGS sequence"/>
</dbReference>
<name>A0A4Z2HZL4_9TELE</name>
<dbReference type="AlphaFoldDB" id="A0A4Z2HZL4"/>
<dbReference type="EMBL" id="SRLO01000153">
    <property type="protein sequence ID" value="TNN71226.1"/>
    <property type="molecule type" value="Genomic_DNA"/>
</dbReference>
<organism evidence="1 2">
    <name type="scientific">Liparis tanakae</name>
    <name type="common">Tanaka's snailfish</name>
    <dbReference type="NCBI Taxonomy" id="230148"/>
    <lineage>
        <taxon>Eukaryota</taxon>
        <taxon>Metazoa</taxon>
        <taxon>Chordata</taxon>
        <taxon>Craniata</taxon>
        <taxon>Vertebrata</taxon>
        <taxon>Euteleostomi</taxon>
        <taxon>Actinopterygii</taxon>
        <taxon>Neopterygii</taxon>
        <taxon>Teleostei</taxon>
        <taxon>Neoteleostei</taxon>
        <taxon>Acanthomorphata</taxon>
        <taxon>Eupercaria</taxon>
        <taxon>Perciformes</taxon>
        <taxon>Cottioidei</taxon>
        <taxon>Cottales</taxon>
        <taxon>Liparidae</taxon>
        <taxon>Liparis</taxon>
    </lineage>
</organism>
<protein>
    <submittedName>
        <fullName evidence="1">Uncharacterized protein</fullName>
    </submittedName>
</protein>
<reference evidence="1 2" key="1">
    <citation type="submission" date="2019-03" db="EMBL/GenBank/DDBJ databases">
        <title>First draft genome of Liparis tanakae, snailfish: a comprehensive survey of snailfish specific genes.</title>
        <authorList>
            <person name="Kim W."/>
            <person name="Song I."/>
            <person name="Jeong J.-H."/>
            <person name="Kim D."/>
            <person name="Kim S."/>
            <person name="Ryu S."/>
            <person name="Song J.Y."/>
            <person name="Lee S.K."/>
        </authorList>
    </citation>
    <scope>NUCLEOTIDE SEQUENCE [LARGE SCALE GENOMIC DNA]</scope>
    <source>
        <tissue evidence="1">Muscle</tissue>
    </source>
</reference>
<proteinExistence type="predicted"/>